<sequence>MSSSSGRSAASRSLALHPSALSDAEHALFSASFSELVDDSDWDWAQASVSVREARAWMRGRYAAVGTQTVDEILRLFASAPSLAAGEFFAALRLVLHAQAGRSVDRSLAFVQAPVPTAIHTSTTNPFLPTPAPSPEAPARPPLPPRKPTATVHARANIGAANKTGARATSSVSSASTSSSDSVRRHVYSASLSAAPMPLSEPPTHPLRRAATQTQPRAASSSTSLISPAAAPLNPNSMQRTVSGGGTPRTHNPFRAPPPPPRRATSVSVPTSPVHSPPGSRIRSPTADAQYAQYAPQHATSNSPFSNAPPRTAPATSSTFRSAVQPPTPREEVEFAMSMYAGAGAAPPVHPQRRAGSFDSSPQPISQRPDWHRDAPDAPRDRERDTARDRERERQRDRAPDAERERRPLALPMPKALRRTLAGAGWVGAERGERVGLVSSVPYSSASADAYTPGGRYEDGHARRYEDGYAREGGYAWEGERRGSDDGEGEAWGAL</sequence>
<gene>
    <name evidence="2" type="ORF">DFH07DRAFT_942787</name>
</gene>
<feature type="compositionally biased region" description="Low complexity" evidence="1">
    <location>
        <begin position="263"/>
        <end position="278"/>
    </location>
</feature>
<evidence type="ECO:0000256" key="1">
    <source>
        <dbReference type="SAM" id="MobiDB-lite"/>
    </source>
</evidence>
<feature type="compositionally biased region" description="Basic and acidic residues" evidence="1">
    <location>
        <begin position="369"/>
        <end position="408"/>
    </location>
</feature>
<reference evidence="2" key="1">
    <citation type="submission" date="2023-03" db="EMBL/GenBank/DDBJ databases">
        <title>Massive genome expansion in bonnet fungi (Mycena s.s.) driven by repeated elements and novel gene families across ecological guilds.</title>
        <authorList>
            <consortium name="Lawrence Berkeley National Laboratory"/>
            <person name="Harder C.B."/>
            <person name="Miyauchi S."/>
            <person name="Viragh M."/>
            <person name="Kuo A."/>
            <person name="Thoen E."/>
            <person name="Andreopoulos B."/>
            <person name="Lu D."/>
            <person name="Skrede I."/>
            <person name="Drula E."/>
            <person name="Henrissat B."/>
            <person name="Morin E."/>
            <person name="Kohler A."/>
            <person name="Barry K."/>
            <person name="LaButti K."/>
            <person name="Morin E."/>
            <person name="Salamov A."/>
            <person name="Lipzen A."/>
            <person name="Mereny Z."/>
            <person name="Hegedus B."/>
            <person name="Baldrian P."/>
            <person name="Stursova M."/>
            <person name="Weitz H."/>
            <person name="Taylor A."/>
            <person name="Grigoriev I.V."/>
            <person name="Nagy L.G."/>
            <person name="Martin F."/>
            <person name="Kauserud H."/>
        </authorList>
    </citation>
    <scope>NUCLEOTIDE SEQUENCE</scope>
    <source>
        <strain evidence="2">CBHHK188m</strain>
    </source>
</reference>
<dbReference type="EMBL" id="JARJLG010000101">
    <property type="protein sequence ID" value="KAJ7745841.1"/>
    <property type="molecule type" value="Genomic_DNA"/>
</dbReference>
<evidence type="ECO:0000313" key="2">
    <source>
        <dbReference type="EMBL" id="KAJ7745841.1"/>
    </source>
</evidence>
<keyword evidence="3" id="KW-1185">Reference proteome</keyword>
<feature type="compositionally biased region" description="Low complexity" evidence="1">
    <location>
        <begin position="164"/>
        <end position="181"/>
    </location>
</feature>
<feature type="region of interest" description="Disordered" evidence="1">
    <location>
        <begin position="120"/>
        <end position="329"/>
    </location>
</feature>
<dbReference type="AlphaFoldDB" id="A0AAD7ILG8"/>
<accession>A0AAD7ILG8</accession>
<feature type="region of interest" description="Disordered" evidence="1">
    <location>
        <begin position="475"/>
        <end position="495"/>
    </location>
</feature>
<feature type="compositionally biased region" description="Pro residues" evidence="1">
    <location>
        <begin position="128"/>
        <end position="147"/>
    </location>
</feature>
<proteinExistence type="predicted"/>
<organism evidence="2 3">
    <name type="scientific">Mycena maculata</name>
    <dbReference type="NCBI Taxonomy" id="230809"/>
    <lineage>
        <taxon>Eukaryota</taxon>
        <taxon>Fungi</taxon>
        <taxon>Dikarya</taxon>
        <taxon>Basidiomycota</taxon>
        <taxon>Agaricomycotina</taxon>
        <taxon>Agaricomycetes</taxon>
        <taxon>Agaricomycetidae</taxon>
        <taxon>Agaricales</taxon>
        <taxon>Marasmiineae</taxon>
        <taxon>Mycenaceae</taxon>
        <taxon>Mycena</taxon>
    </lineage>
</organism>
<feature type="region of interest" description="Disordered" evidence="1">
    <location>
        <begin position="344"/>
        <end position="412"/>
    </location>
</feature>
<evidence type="ECO:0000313" key="3">
    <source>
        <dbReference type="Proteomes" id="UP001215280"/>
    </source>
</evidence>
<dbReference type="Proteomes" id="UP001215280">
    <property type="component" value="Unassembled WGS sequence"/>
</dbReference>
<name>A0AAD7ILG8_9AGAR</name>
<feature type="compositionally biased region" description="Low complexity" evidence="1">
    <location>
        <begin position="209"/>
        <end position="224"/>
    </location>
</feature>
<protein>
    <submittedName>
        <fullName evidence="2">Uncharacterized protein</fullName>
    </submittedName>
</protein>
<comment type="caution">
    <text evidence="2">The sequence shown here is derived from an EMBL/GenBank/DDBJ whole genome shotgun (WGS) entry which is preliminary data.</text>
</comment>
<feature type="compositionally biased region" description="Low complexity" evidence="1">
    <location>
        <begin position="189"/>
        <end position="198"/>
    </location>
</feature>